<comment type="subunit">
    <text evidence="8">Homotetramer (via coiled-coil domain), also forms heterotetramers with STX4 and VAMP3. Found in a complex with VAMP8 and STX1A. Found in a complex with VAMP8 and STX4 in pancreas. Interacts simultaneously with SNAPIN and SYN4. Interacts with STX1A. Interacts with STX12. Interacts tightly to multiple syntaxins and synaptobrevins/VAMPs. Interacts with ZDHHC13 (via ANK repeats). Interacts with ZDHHC17 (via ANK repeats).</text>
</comment>
<keyword evidence="5 10" id="KW-0175">Coiled coil</keyword>
<gene>
    <name evidence="14 15 16 17" type="primary">SNAP23</name>
</gene>
<evidence type="ECO:0000256" key="11">
    <source>
        <dbReference type="SAM" id="MobiDB-lite"/>
    </source>
</evidence>
<evidence type="ECO:0000256" key="10">
    <source>
        <dbReference type="SAM" id="Coils"/>
    </source>
</evidence>
<keyword evidence="2" id="KW-0771">Synaptosome</keyword>
<dbReference type="RefSeq" id="XP_033807584.1">
    <property type="nucleotide sequence ID" value="XM_033951693.1"/>
</dbReference>
<feature type="coiled-coil region" evidence="10">
    <location>
        <begin position="172"/>
        <end position="213"/>
    </location>
</feature>
<dbReference type="RefSeq" id="XP_033807583.1">
    <property type="nucleotide sequence ID" value="XM_033951692.1"/>
</dbReference>
<dbReference type="RefSeq" id="XP_033807582.1">
    <property type="nucleotide sequence ID" value="XM_033951691.1"/>
</dbReference>
<dbReference type="GO" id="GO:0031629">
    <property type="term" value="P:synaptic vesicle fusion to presynaptic active zone membrane"/>
    <property type="evidence" value="ECO:0007669"/>
    <property type="project" value="TreeGrafter"/>
</dbReference>
<dbReference type="OrthoDB" id="19261at2759"/>
<protein>
    <recommendedName>
        <fullName evidence="9">Synaptosomal-associated protein</fullName>
    </recommendedName>
</protein>
<dbReference type="CDD" id="cd15885">
    <property type="entry name" value="SNARE_SNAP25C"/>
    <property type="match status" value="1"/>
</dbReference>
<comment type="subcellular location">
    <subcellularLocation>
        <location evidence="6">Synapse</location>
        <location evidence="6">Synaptosome</location>
    </subcellularLocation>
</comment>
<organism evidence="13 17">
    <name type="scientific">Geotrypetes seraphini</name>
    <name type="common">Gaboon caecilian</name>
    <name type="synonym">Caecilia seraphini</name>
    <dbReference type="NCBI Taxonomy" id="260995"/>
    <lineage>
        <taxon>Eukaryota</taxon>
        <taxon>Metazoa</taxon>
        <taxon>Chordata</taxon>
        <taxon>Craniata</taxon>
        <taxon>Vertebrata</taxon>
        <taxon>Euteleostomi</taxon>
        <taxon>Amphibia</taxon>
        <taxon>Gymnophiona</taxon>
        <taxon>Geotrypetes</taxon>
    </lineage>
</organism>
<dbReference type="InterPro" id="IPR000928">
    <property type="entry name" value="SNAP-25_dom"/>
</dbReference>
<evidence type="ECO:0000313" key="17">
    <source>
        <dbReference type="RefSeq" id="XP_033807585.1"/>
    </source>
</evidence>
<evidence type="ECO:0000259" key="12">
    <source>
        <dbReference type="PROSITE" id="PS50192"/>
    </source>
</evidence>
<keyword evidence="4" id="KW-0770">Synapse</keyword>
<feature type="domain" description="T-SNARE coiled-coil homology" evidence="12">
    <location>
        <begin position="14"/>
        <end position="76"/>
    </location>
</feature>
<dbReference type="GO" id="GO:0016082">
    <property type="term" value="P:synaptic vesicle priming"/>
    <property type="evidence" value="ECO:0007669"/>
    <property type="project" value="TreeGrafter"/>
</dbReference>
<comment type="function">
    <text evidence="7">Essential component of the high affinity receptor for the general membrane fusion machinery and an important regulator of transport vesicle docking and fusion.</text>
</comment>
<keyword evidence="13" id="KW-1185">Reference proteome</keyword>
<dbReference type="FunFam" id="1.20.5.110:FF:000007">
    <property type="entry name" value="Synaptosomal-associated protein"/>
    <property type="match status" value="1"/>
</dbReference>
<evidence type="ECO:0000256" key="5">
    <source>
        <dbReference type="ARBA" id="ARBA00023054"/>
    </source>
</evidence>
<evidence type="ECO:0000313" key="13">
    <source>
        <dbReference type="Proteomes" id="UP000515159"/>
    </source>
</evidence>
<dbReference type="PROSITE" id="PS50192">
    <property type="entry name" value="T_SNARE"/>
    <property type="match status" value="2"/>
</dbReference>
<evidence type="ECO:0000313" key="14">
    <source>
        <dbReference type="RefSeq" id="XP_033807582.1"/>
    </source>
</evidence>
<dbReference type="Pfam" id="PF00835">
    <property type="entry name" value="SNAP-25"/>
    <property type="match status" value="1"/>
</dbReference>
<evidence type="ECO:0000256" key="8">
    <source>
        <dbReference type="ARBA" id="ARBA00065910"/>
    </source>
</evidence>
<dbReference type="GO" id="GO:0005886">
    <property type="term" value="C:plasma membrane"/>
    <property type="evidence" value="ECO:0007669"/>
    <property type="project" value="TreeGrafter"/>
</dbReference>
<reference evidence="14 15" key="1">
    <citation type="submission" date="2025-04" db="UniProtKB">
        <authorList>
            <consortium name="RefSeq"/>
        </authorList>
    </citation>
    <scope>IDENTIFICATION</scope>
</reference>
<dbReference type="RefSeq" id="XP_033807585.1">
    <property type="nucleotide sequence ID" value="XM_033951694.1"/>
</dbReference>
<dbReference type="Proteomes" id="UP000515159">
    <property type="component" value="Chromosome 7"/>
</dbReference>
<feature type="coiled-coil region" evidence="10">
    <location>
        <begin position="45"/>
        <end position="79"/>
    </location>
</feature>
<keyword evidence="3" id="KW-0677">Repeat</keyword>
<dbReference type="InterPro" id="IPR000727">
    <property type="entry name" value="T_SNARE_dom"/>
</dbReference>
<dbReference type="GO" id="GO:0005484">
    <property type="term" value="F:SNAP receptor activity"/>
    <property type="evidence" value="ECO:0007669"/>
    <property type="project" value="TreeGrafter"/>
</dbReference>
<evidence type="ECO:0000256" key="1">
    <source>
        <dbReference type="ARBA" id="ARBA00009480"/>
    </source>
</evidence>
<evidence type="ECO:0000256" key="6">
    <source>
        <dbReference type="ARBA" id="ARBA00034102"/>
    </source>
</evidence>
<evidence type="ECO:0000256" key="4">
    <source>
        <dbReference type="ARBA" id="ARBA00023018"/>
    </source>
</evidence>
<dbReference type="GeneID" id="117363623"/>
<accession>A0A6P8RQ37</accession>
<dbReference type="CDD" id="cd15889">
    <property type="entry name" value="SNARE_SNAP25N_23N"/>
    <property type="match status" value="1"/>
</dbReference>
<dbReference type="Gene3D" id="1.20.5.110">
    <property type="match status" value="2"/>
</dbReference>
<dbReference type="GO" id="GO:0043005">
    <property type="term" value="C:neuron projection"/>
    <property type="evidence" value="ECO:0007669"/>
    <property type="project" value="UniProtKB-KW"/>
</dbReference>
<dbReference type="PANTHER" id="PTHR19305:SF4">
    <property type="entry name" value="SYNAPTOSOMAL-ASSOCIATED PROTEIN 23"/>
    <property type="match status" value="1"/>
</dbReference>
<dbReference type="PANTHER" id="PTHR19305">
    <property type="entry name" value="SYNAPTOSOMAL ASSOCIATED PROTEIN"/>
    <property type="match status" value="1"/>
</dbReference>
<evidence type="ECO:0000256" key="7">
    <source>
        <dbReference type="ARBA" id="ARBA00053876"/>
    </source>
</evidence>
<evidence type="ECO:0000313" key="16">
    <source>
        <dbReference type="RefSeq" id="XP_033807584.1"/>
    </source>
</evidence>
<feature type="region of interest" description="Disordered" evidence="11">
    <location>
        <begin position="106"/>
        <end position="141"/>
    </location>
</feature>
<dbReference type="AlphaFoldDB" id="A0A6P8RQ37"/>
<evidence type="ECO:0000256" key="2">
    <source>
        <dbReference type="ARBA" id="ARBA00022599"/>
    </source>
</evidence>
<dbReference type="GO" id="GO:0098793">
    <property type="term" value="C:presynapse"/>
    <property type="evidence" value="ECO:0007669"/>
    <property type="project" value="GOC"/>
</dbReference>
<evidence type="ECO:0000256" key="3">
    <source>
        <dbReference type="ARBA" id="ARBA00022737"/>
    </source>
</evidence>
<evidence type="ECO:0000313" key="15">
    <source>
        <dbReference type="RefSeq" id="XP_033807583.1"/>
    </source>
</evidence>
<dbReference type="SMART" id="SM00397">
    <property type="entry name" value="t_SNARE"/>
    <property type="match status" value="2"/>
</dbReference>
<dbReference type="CTD" id="8773"/>
<evidence type="ECO:0000256" key="9">
    <source>
        <dbReference type="RuleBase" id="RU003496"/>
    </source>
</evidence>
<name>A0A6P8RQ37_GEOSA</name>
<feature type="domain" description="T-SNARE coiled-coil homology" evidence="12">
    <location>
        <begin position="148"/>
        <end position="210"/>
    </location>
</feature>
<sequence>MDDLSAEDIQLRANQVTDESLESTRRMLNMAVESQDAGIKTITMLDEQGEQLNRIEEGMDNINKDMREAERNLTELNKCCGLCVCPGTRSKNFETGDAYKKAWNGGGNNKGEGTSGEVVFNQPGSVSNGQHQSGAGASGPYIKRITNDAREDEMEENLQQVGGLLGNLKSMAIDMGNEIDNQNKQIDRINEKAESNKYRIEDANNRAKKLIKE</sequence>
<dbReference type="KEGG" id="gsh:117363623"/>
<dbReference type="SUPFAM" id="SSF58038">
    <property type="entry name" value="SNARE fusion complex"/>
    <property type="match status" value="2"/>
</dbReference>
<dbReference type="FunFam" id="1.20.5.110:FF:000018">
    <property type="entry name" value="Synaptosomal-associated protein"/>
    <property type="match status" value="1"/>
</dbReference>
<dbReference type="GO" id="GO:0019905">
    <property type="term" value="F:syntaxin binding"/>
    <property type="evidence" value="ECO:0007669"/>
    <property type="project" value="TreeGrafter"/>
</dbReference>
<dbReference type="GO" id="GO:0031201">
    <property type="term" value="C:SNARE complex"/>
    <property type="evidence" value="ECO:0007669"/>
    <property type="project" value="TreeGrafter"/>
</dbReference>
<proteinExistence type="inferred from homology"/>
<comment type="similarity">
    <text evidence="1 9">Belongs to the SNAP-25 family.</text>
</comment>
<feature type="compositionally biased region" description="Polar residues" evidence="11">
    <location>
        <begin position="122"/>
        <end position="135"/>
    </location>
</feature>